<evidence type="ECO:0000256" key="1">
    <source>
        <dbReference type="SAM" id="MobiDB-lite"/>
    </source>
</evidence>
<gene>
    <name evidence="2" type="ORF">PIN31115_00690</name>
</gene>
<evidence type="ECO:0000313" key="2">
    <source>
        <dbReference type="EMBL" id="VVD72750.1"/>
    </source>
</evidence>
<sequence length="691" mass="75022">MPHVPHRRAIVVTPHYGLPANTRRRPPLPARHPPTPPRPIHANTGARAVKPSQASEGSKTNAAAPKATPTTPTTPPTSANAAWQMAWTLLLVANVATLALPTHAAVPRPAPEAPSPPDTGPALAWRAASVGTALPALPAFHATEIATTSWPDVVIRPLIPDAVKTDYSVDDILKAIASGNAPFRNLGESIADAYTALTGNDVSTEVREKFRKGTLTADLLTGMLPSAALSRLSAEVAQILADQHAGKPVESSRLIAVLLNTNLRGMESPSRQGAVRHTPANNVRPLAARELAHDPAGEPAPAPASETLHTPIDTPAFALPEIVTGEREHLTGYAQPLPENVLHSPMPAGPEGPDTLHGIIVADGNYFIRGTGGYYRMQRQKTGDHWLIDAHEAGKPQIPVIYDTATGKWRAHAPLRLCGGGCGSSKSSQVASNSDSMLGMVFDLSSIREPEVRRAIQESYDDLSELRLLRTNRDDLRPRRDNSIVEIRESLSNAMRRIDRHAPLLEQQRQAARCTALYYLEHPASEAFCQENAEVLFHFMLANQVPASRIRMITLRPRNRPPHVMVLYTESKNVIQMLHWATPQPAVDGRIDGITDLTFAQEIYATRASTRLLDPWGRIKMQSFERARCEHEVLDTLRVMLEDAGARNGEAFFVSITRPLGTPRTSSTSLSSPGGSSPRSERIPQDAKDSS</sequence>
<feature type="region of interest" description="Disordered" evidence="1">
    <location>
        <begin position="661"/>
        <end position="691"/>
    </location>
</feature>
<feature type="compositionally biased region" description="Pro residues" evidence="1">
    <location>
        <begin position="27"/>
        <end position="39"/>
    </location>
</feature>
<name>A0A5E4SAW3_9BURK</name>
<dbReference type="EMBL" id="CABPSI010000001">
    <property type="protein sequence ID" value="VVD72750.1"/>
    <property type="molecule type" value="Genomic_DNA"/>
</dbReference>
<organism evidence="2 3">
    <name type="scientific">Pandoraea iniqua</name>
    <dbReference type="NCBI Taxonomy" id="2508288"/>
    <lineage>
        <taxon>Bacteria</taxon>
        <taxon>Pseudomonadati</taxon>
        <taxon>Pseudomonadota</taxon>
        <taxon>Betaproteobacteria</taxon>
        <taxon>Burkholderiales</taxon>
        <taxon>Burkholderiaceae</taxon>
        <taxon>Pandoraea</taxon>
    </lineage>
</organism>
<dbReference type="AlphaFoldDB" id="A0A5E4SAW3"/>
<feature type="compositionally biased region" description="Low complexity" evidence="1">
    <location>
        <begin position="58"/>
        <end position="78"/>
    </location>
</feature>
<feature type="compositionally biased region" description="Low complexity" evidence="1">
    <location>
        <begin position="661"/>
        <end position="678"/>
    </location>
</feature>
<proteinExistence type="predicted"/>
<accession>A0A5E4SAW3</accession>
<feature type="compositionally biased region" description="Basic and acidic residues" evidence="1">
    <location>
        <begin position="679"/>
        <end position="691"/>
    </location>
</feature>
<reference evidence="2 3" key="1">
    <citation type="submission" date="2019-08" db="EMBL/GenBank/DDBJ databases">
        <authorList>
            <person name="Peeters C."/>
        </authorList>
    </citation>
    <scope>NUCLEOTIDE SEQUENCE [LARGE SCALE GENOMIC DNA]</scope>
    <source>
        <strain evidence="2 3">LMG 31115</strain>
    </source>
</reference>
<dbReference type="Proteomes" id="UP000333828">
    <property type="component" value="Unassembled WGS sequence"/>
</dbReference>
<feature type="region of interest" description="Disordered" evidence="1">
    <location>
        <begin position="1"/>
        <end position="78"/>
    </location>
</feature>
<evidence type="ECO:0000313" key="3">
    <source>
        <dbReference type="Proteomes" id="UP000333828"/>
    </source>
</evidence>
<keyword evidence="3" id="KW-1185">Reference proteome</keyword>
<protein>
    <submittedName>
        <fullName evidence="2">Uncharacterized protein</fullName>
    </submittedName>
</protein>